<dbReference type="GO" id="GO:0005507">
    <property type="term" value="F:copper ion binding"/>
    <property type="evidence" value="ECO:0007669"/>
    <property type="project" value="InterPro"/>
</dbReference>
<evidence type="ECO:0000256" key="6">
    <source>
        <dbReference type="SAM" id="SignalP"/>
    </source>
</evidence>
<dbReference type="InterPro" id="IPR002048">
    <property type="entry name" value="EF_hand_dom"/>
</dbReference>
<keyword evidence="4" id="KW-1015">Disulfide bond</keyword>
<evidence type="ECO:0000256" key="1">
    <source>
        <dbReference type="ARBA" id="ARBA00022617"/>
    </source>
</evidence>
<dbReference type="GO" id="GO:0005509">
    <property type="term" value="F:calcium ion binding"/>
    <property type="evidence" value="ECO:0007669"/>
    <property type="project" value="InterPro"/>
</dbReference>
<proteinExistence type="predicted"/>
<dbReference type="PANTHER" id="PTHR43640:SF1">
    <property type="entry name" value="THIOREDOXIN-DEPENDENT PEROXIREDOXIN"/>
    <property type="match status" value="1"/>
</dbReference>
<dbReference type="Pfam" id="PF00578">
    <property type="entry name" value="AhpC-TSA"/>
    <property type="match status" value="1"/>
</dbReference>
<dbReference type="PROSITE" id="PS51352">
    <property type="entry name" value="THIOREDOXIN_2"/>
    <property type="match status" value="1"/>
</dbReference>
<dbReference type="Pfam" id="PF03712">
    <property type="entry name" value="Cu2_monoox_C"/>
    <property type="match status" value="1"/>
</dbReference>
<keyword evidence="2 5" id="KW-0479">Metal-binding</keyword>
<evidence type="ECO:0000256" key="4">
    <source>
        <dbReference type="ARBA" id="ARBA00023157"/>
    </source>
</evidence>
<dbReference type="GO" id="GO:0020037">
    <property type="term" value="F:heme binding"/>
    <property type="evidence" value="ECO:0007669"/>
    <property type="project" value="InterPro"/>
</dbReference>
<dbReference type="Gene3D" id="2.60.120.310">
    <property type="entry name" value="Copper type II, ascorbate-dependent monooxygenase, N-terminal domain"/>
    <property type="match status" value="1"/>
</dbReference>
<keyword evidence="1 5" id="KW-0349">Heme</keyword>
<feature type="domain" description="Cytochrome c" evidence="8">
    <location>
        <begin position="200"/>
        <end position="311"/>
    </location>
</feature>
<accession>A0A517Z4D2</accession>
<dbReference type="KEGG" id="mri:Mal4_16390"/>
<name>A0A517Z4D2_9PLAN</name>
<dbReference type="Pfam" id="PF13202">
    <property type="entry name" value="EF-hand_5"/>
    <property type="match status" value="2"/>
</dbReference>
<dbReference type="GO" id="GO:0009055">
    <property type="term" value="F:electron transfer activity"/>
    <property type="evidence" value="ECO:0007669"/>
    <property type="project" value="InterPro"/>
</dbReference>
<dbReference type="InterPro" id="IPR009056">
    <property type="entry name" value="Cyt_c-like_dom"/>
</dbReference>
<dbReference type="PROSITE" id="PS50222">
    <property type="entry name" value="EF_HAND_2"/>
    <property type="match status" value="1"/>
</dbReference>
<evidence type="ECO:0000259" key="9">
    <source>
        <dbReference type="PROSITE" id="PS51352"/>
    </source>
</evidence>
<dbReference type="Proteomes" id="UP000320496">
    <property type="component" value="Chromosome"/>
</dbReference>
<dbReference type="InterPro" id="IPR036939">
    <property type="entry name" value="Cu2_ascorb_mOase_N_sf"/>
</dbReference>
<dbReference type="InterPro" id="IPR024548">
    <property type="entry name" value="Cu2_monoox_C"/>
</dbReference>
<evidence type="ECO:0000256" key="2">
    <source>
        <dbReference type="ARBA" id="ARBA00022723"/>
    </source>
</evidence>
<dbReference type="InterPro" id="IPR011992">
    <property type="entry name" value="EF-hand-dom_pair"/>
</dbReference>
<dbReference type="RefSeq" id="WP_197444206.1">
    <property type="nucleotide sequence ID" value="NZ_CP036275.1"/>
</dbReference>
<dbReference type="InterPro" id="IPR036909">
    <property type="entry name" value="Cyt_c-like_dom_sf"/>
</dbReference>
<feature type="domain" description="Thioredoxin" evidence="9">
    <location>
        <begin position="40"/>
        <end position="192"/>
    </location>
</feature>
<dbReference type="InterPro" id="IPR008977">
    <property type="entry name" value="PHM/PNGase_F_dom_sf"/>
</dbReference>
<keyword evidence="3 5" id="KW-0408">Iron</keyword>
<dbReference type="SUPFAM" id="SSF46626">
    <property type="entry name" value="Cytochrome c"/>
    <property type="match status" value="1"/>
</dbReference>
<protein>
    <submittedName>
        <fullName evidence="10">Thiol-disulfide oxidoreductase</fullName>
    </submittedName>
</protein>
<dbReference type="GO" id="GO:0016209">
    <property type="term" value="F:antioxidant activity"/>
    <property type="evidence" value="ECO:0007669"/>
    <property type="project" value="InterPro"/>
</dbReference>
<dbReference type="InterPro" id="IPR000866">
    <property type="entry name" value="AhpC/TSA"/>
</dbReference>
<dbReference type="SUPFAM" id="SSF47473">
    <property type="entry name" value="EF-hand"/>
    <property type="match status" value="1"/>
</dbReference>
<evidence type="ECO:0000259" key="7">
    <source>
        <dbReference type="PROSITE" id="PS50222"/>
    </source>
</evidence>
<dbReference type="Gene3D" id="1.10.238.10">
    <property type="entry name" value="EF-hand"/>
    <property type="match status" value="1"/>
</dbReference>
<sequence precursor="true">MRAVLQGVVLKSVVALGMCSAAFAADSIREAPRRLKPAEVGVGTLVSDFTATDFRGEPVSLSAIRGERGTLIALTSTSCPLCQKYVPTLARIEESCRERGIGVVFLNPIASDRSEKIGAAIETHGLEGPYIHDQDETLARSLGALTTTEVFLLDAAGTLVYRGAIDDQYGFGYALNEPRESYLEAAIDALLAGRRPEVAATTAPGCELWSPESVAEARSDIPVTWHERVSRIVQQNCQECHRDGGLGPFPLETADEVIAHAGMIRRVVSRGLMPPWFAGPVEGQEPGHWANDRSLSERDREDLLAWLEGDRALGDPENGPLPLSFTDEWQIGEPDLVVQIPKPMAIQATGQMPYQHATIETTFDEEKWVQAVEIRPTNRAVVHHVLVFVRMPGAEKVRNRDGFFAAYVPGNDHQIYPDGLARRLPAGASLVFQLHYTPIGTAAEDQTRLALRFAEEPPTHLIRTTGIYNGKIAIPPGASNHAETASITVPSDVKLLGFMPHMHLRGKAFRYDLIKRDDSRRTLLDVPAYDFNWQLEYRLSEPLDVDRGSKLEVTGWYDNSAENPANPDPTITVEWGDQTDDEMLIGYIEYYVPGEPIAAEDDPADGDDPVSQRFRRVDRNGDGQVSREELPLERVFARLDLDTDGFITLEEARQGLRRR</sequence>
<evidence type="ECO:0000256" key="3">
    <source>
        <dbReference type="ARBA" id="ARBA00023004"/>
    </source>
</evidence>
<evidence type="ECO:0000259" key="8">
    <source>
        <dbReference type="PROSITE" id="PS51007"/>
    </source>
</evidence>
<dbReference type="SUPFAM" id="SSF52833">
    <property type="entry name" value="Thioredoxin-like"/>
    <property type="match status" value="1"/>
</dbReference>
<dbReference type="CDD" id="cd00051">
    <property type="entry name" value="EFh"/>
    <property type="match status" value="1"/>
</dbReference>
<evidence type="ECO:0000313" key="11">
    <source>
        <dbReference type="Proteomes" id="UP000320496"/>
    </source>
</evidence>
<keyword evidence="6" id="KW-0732">Signal</keyword>
<dbReference type="InterPro" id="IPR013766">
    <property type="entry name" value="Thioredoxin_domain"/>
</dbReference>
<dbReference type="InterPro" id="IPR047262">
    <property type="entry name" value="PRX-like1"/>
</dbReference>
<dbReference type="PROSITE" id="PS51007">
    <property type="entry name" value="CYTC"/>
    <property type="match status" value="1"/>
</dbReference>
<dbReference type="PANTHER" id="PTHR43640">
    <property type="entry name" value="OS07G0260300 PROTEIN"/>
    <property type="match status" value="1"/>
</dbReference>
<evidence type="ECO:0000313" key="10">
    <source>
        <dbReference type="EMBL" id="QDU37329.1"/>
    </source>
</evidence>
<dbReference type="Gene3D" id="3.40.30.10">
    <property type="entry name" value="Glutaredoxin"/>
    <property type="match status" value="1"/>
</dbReference>
<gene>
    <name evidence="10" type="ORF">Mal4_16390</name>
</gene>
<dbReference type="EMBL" id="CP036275">
    <property type="protein sequence ID" value="QDU37329.1"/>
    <property type="molecule type" value="Genomic_DNA"/>
</dbReference>
<reference evidence="10 11" key="1">
    <citation type="submission" date="2019-02" db="EMBL/GenBank/DDBJ databases">
        <title>Deep-cultivation of Planctomycetes and their phenomic and genomic characterization uncovers novel biology.</title>
        <authorList>
            <person name="Wiegand S."/>
            <person name="Jogler M."/>
            <person name="Boedeker C."/>
            <person name="Pinto D."/>
            <person name="Vollmers J."/>
            <person name="Rivas-Marin E."/>
            <person name="Kohn T."/>
            <person name="Peeters S.H."/>
            <person name="Heuer A."/>
            <person name="Rast P."/>
            <person name="Oberbeckmann S."/>
            <person name="Bunk B."/>
            <person name="Jeske O."/>
            <person name="Meyerdierks A."/>
            <person name="Storesund J.E."/>
            <person name="Kallscheuer N."/>
            <person name="Luecker S."/>
            <person name="Lage O.M."/>
            <person name="Pohl T."/>
            <person name="Merkel B.J."/>
            <person name="Hornburger P."/>
            <person name="Mueller R.-W."/>
            <person name="Bruemmer F."/>
            <person name="Labrenz M."/>
            <person name="Spormann A.M."/>
            <person name="Op den Camp H."/>
            <person name="Overmann J."/>
            <person name="Amann R."/>
            <person name="Jetten M.S.M."/>
            <person name="Mascher T."/>
            <person name="Medema M.H."/>
            <person name="Devos D.P."/>
            <person name="Kaster A.-K."/>
            <person name="Ovreas L."/>
            <person name="Rohde M."/>
            <person name="Galperin M.Y."/>
            <person name="Jogler C."/>
        </authorList>
    </citation>
    <scope>NUCLEOTIDE SEQUENCE [LARGE SCALE GENOMIC DNA]</scope>
    <source>
        <strain evidence="10 11">Mal4</strain>
    </source>
</reference>
<feature type="chain" id="PRO_5021854267" evidence="6">
    <location>
        <begin position="25"/>
        <end position="659"/>
    </location>
</feature>
<dbReference type="SUPFAM" id="SSF49742">
    <property type="entry name" value="PHM/PNGase F"/>
    <property type="match status" value="2"/>
</dbReference>
<dbReference type="Gene3D" id="2.60.120.230">
    <property type="match status" value="1"/>
</dbReference>
<feature type="domain" description="EF-hand" evidence="7">
    <location>
        <begin position="627"/>
        <end position="659"/>
    </location>
</feature>
<feature type="signal peptide" evidence="6">
    <location>
        <begin position="1"/>
        <end position="24"/>
    </location>
</feature>
<organism evidence="10 11">
    <name type="scientific">Maioricimonas rarisocia</name>
    <dbReference type="NCBI Taxonomy" id="2528026"/>
    <lineage>
        <taxon>Bacteria</taxon>
        <taxon>Pseudomonadati</taxon>
        <taxon>Planctomycetota</taxon>
        <taxon>Planctomycetia</taxon>
        <taxon>Planctomycetales</taxon>
        <taxon>Planctomycetaceae</taxon>
        <taxon>Maioricimonas</taxon>
    </lineage>
</organism>
<dbReference type="GO" id="GO:0016715">
    <property type="term" value="F:oxidoreductase activity, acting on paired donors, with incorporation or reduction of molecular oxygen, reduced ascorbate as one donor, and incorporation of one atom of oxygen"/>
    <property type="evidence" value="ECO:0007669"/>
    <property type="project" value="InterPro"/>
</dbReference>
<dbReference type="InterPro" id="IPR036249">
    <property type="entry name" value="Thioredoxin-like_sf"/>
</dbReference>
<evidence type="ECO:0000256" key="5">
    <source>
        <dbReference type="PROSITE-ProRule" id="PRU00433"/>
    </source>
</evidence>
<keyword evidence="11" id="KW-1185">Reference proteome</keyword>
<dbReference type="AlphaFoldDB" id="A0A517Z4D2"/>
<dbReference type="InterPro" id="IPR014784">
    <property type="entry name" value="Cu2_ascorb_mOase-like_C"/>
</dbReference>